<dbReference type="SUPFAM" id="SSF46785">
    <property type="entry name" value="Winged helix' DNA-binding domain"/>
    <property type="match status" value="1"/>
</dbReference>
<dbReference type="Pfam" id="PF00250">
    <property type="entry name" value="Forkhead"/>
    <property type="match status" value="1"/>
</dbReference>
<dbReference type="Proteomes" id="UP000549394">
    <property type="component" value="Unassembled WGS sequence"/>
</dbReference>
<comment type="caution">
    <text evidence="4">The sequence shown here is derived from an EMBL/GenBank/DDBJ whole genome shotgun (WGS) entry which is preliminary data.</text>
</comment>
<dbReference type="InterPro" id="IPR036388">
    <property type="entry name" value="WH-like_DNA-bd_sf"/>
</dbReference>
<proteinExistence type="predicted"/>
<feature type="domain" description="Fork-head" evidence="3">
    <location>
        <begin position="164"/>
        <end position="258"/>
    </location>
</feature>
<organism evidence="4 5">
    <name type="scientific">Dimorphilus gyrociliatus</name>
    <dbReference type="NCBI Taxonomy" id="2664684"/>
    <lineage>
        <taxon>Eukaryota</taxon>
        <taxon>Metazoa</taxon>
        <taxon>Spiralia</taxon>
        <taxon>Lophotrochozoa</taxon>
        <taxon>Annelida</taxon>
        <taxon>Polychaeta</taxon>
        <taxon>Polychaeta incertae sedis</taxon>
        <taxon>Dinophilidae</taxon>
        <taxon>Dimorphilus</taxon>
    </lineage>
</organism>
<dbReference type="EMBL" id="CAJFCJ010000007">
    <property type="protein sequence ID" value="CAD5117311.1"/>
    <property type="molecule type" value="Genomic_DNA"/>
</dbReference>
<feature type="DNA-binding region" description="Fork-head" evidence="2">
    <location>
        <begin position="164"/>
        <end position="258"/>
    </location>
</feature>
<evidence type="ECO:0000259" key="3">
    <source>
        <dbReference type="PROSITE" id="PS50039"/>
    </source>
</evidence>
<keyword evidence="5" id="KW-1185">Reference proteome</keyword>
<keyword evidence="1 2" id="KW-0238">DNA-binding</keyword>
<protein>
    <recommendedName>
        <fullName evidence="3">Fork-head domain-containing protein</fullName>
    </recommendedName>
</protein>
<dbReference type="SMART" id="SM00339">
    <property type="entry name" value="FH"/>
    <property type="match status" value="1"/>
</dbReference>
<comment type="subcellular location">
    <subcellularLocation>
        <location evidence="2">Nucleus</location>
    </subcellularLocation>
</comment>
<dbReference type="AlphaFoldDB" id="A0A7I8VNL4"/>
<evidence type="ECO:0000313" key="4">
    <source>
        <dbReference type="EMBL" id="CAD5117311.1"/>
    </source>
</evidence>
<dbReference type="GO" id="GO:0043565">
    <property type="term" value="F:sequence-specific DNA binding"/>
    <property type="evidence" value="ECO:0007669"/>
    <property type="project" value="InterPro"/>
</dbReference>
<dbReference type="PROSITE" id="PS50039">
    <property type="entry name" value="FORK_HEAD_3"/>
    <property type="match status" value="1"/>
</dbReference>
<dbReference type="Gene3D" id="1.10.10.10">
    <property type="entry name" value="Winged helix-like DNA-binding domain superfamily/Winged helix DNA-binding domain"/>
    <property type="match status" value="1"/>
</dbReference>
<dbReference type="InterPro" id="IPR001766">
    <property type="entry name" value="Fork_head_dom"/>
</dbReference>
<evidence type="ECO:0000256" key="1">
    <source>
        <dbReference type="ARBA" id="ARBA00023125"/>
    </source>
</evidence>
<gene>
    <name evidence="4" type="ORF">DGYR_LOCUS5849</name>
</gene>
<reference evidence="4 5" key="1">
    <citation type="submission" date="2020-08" db="EMBL/GenBank/DDBJ databases">
        <authorList>
            <person name="Hejnol A."/>
        </authorList>
    </citation>
    <scope>NUCLEOTIDE SEQUENCE [LARGE SCALE GENOMIC DNA]</scope>
</reference>
<evidence type="ECO:0000256" key="2">
    <source>
        <dbReference type="PROSITE-ProRule" id="PRU00089"/>
    </source>
</evidence>
<accession>A0A7I8VNL4</accession>
<dbReference type="GO" id="GO:0003700">
    <property type="term" value="F:DNA-binding transcription factor activity"/>
    <property type="evidence" value="ECO:0007669"/>
    <property type="project" value="InterPro"/>
</dbReference>
<evidence type="ECO:0000313" key="5">
    <source>
        <dbReference type="Proteomes" id="UP000549394"/>
    </source>
</evidence>
<name>A0A7I8VNL4_9ANNE</name>
<sequence length="265" mass="30117">MDNDSNTEIFRSDCMGDVTSTPRFPINYNDLNTYTPNSFTSDYFSFSSSSPYESPVDFPDIMDEIEREKSSSYQIVLELGRNISPLTNPDCEVLLEQYVRQTHESNDDFYVPIDENGSFVFPALMDALTDPAAENSVPLCVTPQEKMFKQPRLQDSKPPKARNRGGRSYTQIQLLAEAALRTEEALSLQQLFDAVVEMHPEVIERYQVPQKLRESLKHCLCTCKGFVKGERSGRGNLWTVHPAAKKLFKKGIFAKKAIDAAVFRY</sequence>
<dbReference type="GO" id="GO:0005634">
    <property type="term" value="C:nucleus"/>
    <property type="evidence" value="ECO:0007669"/>
    <property type="project" value="UniProtKB-SubCell"/>
</dbReference>
<dbReference type="InterPro" id="IPR036390">
    <property type="entry name" value="WH_DNA-bd_sf"/>
</dbReference>
<keyword evidence="2" id="KW-0539">Nucleus</keyword>